<dbReference type="InterPro" id="IPR017336">
    <property type="entry name" value="Snurportin-1"/>
</dbReference>
<evidence type="ECO:0000259" key="11">
    <source>
        <dbReference type="Pfam" id="PF21974"/>
    </source>
</evidence>
<dbReference type="GO" id="GO:0005634">
    <property type="term" value="C:nucleus"/>
    <property type="evidence" value="ECO:0007669"/>
    <property type="project" value="UniProtKB-SubCell"/>
</dbReference>
<name>A0A7S4A543_9STRA</name>
<dbReference type="EMBL" id="HBIW01021607">
    <property type="protein sequence ID" value="CAE0703174.1"/>
    <property type="molecule type" value="Transcribed_RNA"/>
</dbReference>
<accession>A0A7S4A543</accession>
<evidence type="ECO:0000256" key="9">
    <source>
        <dbReference type="ARBA" id="ARBA00023242"/>
    </source>
</evidence>
<keyword evidence="9" id="KW-0539">Nucleus</keyword>
<feature type="domain" description="Snurportin-1 m3G cap-binding" evidence="11">
    <location>
        <begin position="86"/>
        <end position="260"/>
    </location>
</feature>
<evidence type="ECO:0000256" key="5">
    <source>
        <dbReference type="ARBA" id="ARBA00016034"/>
    </source>
</evidence>
<evidence type="ECO:0000313" key="14">
    <source>
        <dbReference type="Proteomes" id="UP000789595"/>
    </source>
</evidence>
<dbReference type="InterPro" id="IPR047857">
    <property type="entry name" value="Snurportin1_C"/>
</dbReference>
<dbReference type="Pfam" id="PF21974">
    <property type="entry name" value="SPN1_m3Gcap_bd"/>
    <property type="match status" value="1"/>
</dbReference>
<dbReference type="SUPFAM" id="SSF56091">
    <property type="entry name" value="DNA ligase/mRNA capping enzyme, catalytic domain"/>
    <property type="match status" value="1"/>
</dbReference>
<evidence type="ECO:0000313" key="12">
    <source>
        <dbReference type="EMBL" id="CAE0703174.1"/>
    </source>
</evidence>
<comment type="function">
    <text evidence="1">Functions as an U snRNP-specific nuclear import adapter. Involved in the trimethylguanosine (m3G)-cap-dependent nuclear import of U snRNPs. Binds specifically to the terminal m3G-cap U snRNAs.</text>
</comment>
<gene>
    <name evidence="12" type="ORF">PCAL00307_LOCUS18621</name>
    <name evidence="13" type="ORF">PECAL_4P02930</name>
</gene>
<feature type="compositionally biased region" description="Basic and acidic residues" evidence="10">
    <location>
        <begin position="15"/>
        <end position="47"/>
    </location>
</feature>
<evidence type="ECO:0000256" key="7">
    <source>
        <dbReference type="ARBA" id="ARBA00022490"/>
    </source>
</evidence>
<comment type="subcellular location">
    <subcellularLocation>
        <location evidence="3">Cytoplasm</location>
    </subcellularLocation>
    <subcellularLocation>
        <location evidence="2">Nucleus</location>
    </subcellularLocation>
</comment>
<dbReference type="GO" id="GO:0061015">
    <property type="term" value="P:snRNA import into nucleus"/>
    <property type="evidence" value="ECO:0007669"/>
    <property type="project" value="InterPro"/>
</dbReference>
<reference evidence="12" key="1">
    <citation type="submission" date="2021-01" db="EMBL/GenBank/DDBJ databases">
        <authorList>
            <person name="Corre E."/>
            <person name="Pelletier E."/>
            <person name="Niang G."/>
            <person name="Scheremetjew M."/>
            <person name="Finn R."/>
            <person name="Kale V."/>
            <person name="Holt S."/>
            <person name="Cochrane G."/>
            <person name="Meng A."/>
            <person name="Brown T."/>
            <person name="Cohen L."/>
        </authorList>
    </citation>
    <scope>NUCLEOTIDE SEQUENCE</scope>
    <source>
        <strain evidence="12">CCMP1756</strain>
    </source>
</reference>
<dbReference type="GO" id="GO:0005737">
    <property type="term" value="C:cytoplasm"/>
    <property type="evidence" value="ECO:0007669"/>
    <property type="project" value="UniProtKB-SubCell"/>
</dbReference>
<keyword evidence="6" id="KW-0813">Transport</keyword>
<evidence type="ECO:0000313" key="13">
    <source>
        <dbReference type="EMBL" id="CAH0373118.1"/>
    </source>
</evidence>
<evidence type="ECO:0000256" key="3">
    <source>
        <dbReference type="ARBA" id="ARBA00004496"/>
    </source>
</evidence>
<dbReference type="Proteomes" id="UP000789595">
    <property type="component" value="Unassembled WGS sequence"/>
</dbReference>
<dbReference type="PANTHER" id="PTHR13403">
    <property type="entry name" value="SNURPORTIN1 RNUT1 PROTEIN RNA, U TRANSPORTER 1"/>
    <property type="match status" value="1"/>
</dbReference>
<dbReference type="OrthoDB" id="10003593at2759"/>
<protein>
    <recommendedName>
        <fullName evidence="5">Snurportin-1</fullName>
    </recommendedName>
</protein>
<evidence type="ECO:0000256" key="6">
    <source>
        <dbReference type="ARBA" id="ARBA00022448"/>
    </source>
</evidence>
<evidence type="ECO:0000256" key="4">
    <source>
        <dbReference type="ARBA" id="ARBA00007540"/>
    </source>
</evidence>
<evidence type="ECO:0000256" key="8">
    <source>
        <dbReference type="ARBA" id="ARBA00022884"/>
    </source>
</evidence>
<dbReference type="AlphaFoldDB" id="A0A7S4A543"/>
<comment type="similarity">
    <text evidence="4">Belongs to the snurportin family.</text>
</comment>
<keyword evidence="7" id="KW-0963">Cytoplasm</keyword>
<keyword evidence="14" id="KW-1185">Reference proteome</keyword>
<keyword evidence="8" id="KW-0694">RNA-binding</keyword>
<dbReference type="GO" id="GO:0003723">
    <property type="term" value="F:RNA binding"/>
    <property type="evidence" value="ECO:0007669"/>
    <property type="project" value="UniProtKB-KW"/>
</dbReference>
<evidence type="ECO:0000256" key="2">
    <source>
        <dbReference type="ARBA" id="ARBA00004123"/>
    </source>
</evidence>
<dbReference type="EMBL" id="CAKKNE010000004">
    <property type="protein sequence ID" value="CAH0373118.1"/>
    <property type="molecule type" value="Genomic_DNA"/>
</dbReference>
<organism evidence="12">
    <name type="scientific">Pelagomonas calceolata</name>
    <dbReference type="NCBI Taxonomy" id="35677"/>
    <lineage>
        <taxon>Eukaryota</taxon>
        <taxon>Sar</taxon>
        <taxon>Stramenopiles</taxon>
        <taxon>Ochrophyta</taxon>
        <taxon>Pelagophyceae</taxon>
        <taxon>Pelagomonadales</taxon>
        <taxon>Pelagomonadaceae</taxon>
        <taxon>Pelagomonas</taxon>
    </lineage>
</organism>
<dbReference type="CDD" id="cd09232">
    <property type="entry name" value="Snurportin-1_C"/>
    <property type="match status" value="1"/>
</dbReference>
<sequence length="379" mass="43061">MSALEARAAQHRTSARLELHQERRRKEALKRQKDARSDRSNRFRALEPEPQIEVDQQLTKAQRKKQRAFDEARQRAERWSGELCSYDWLCDIPDDLNGTNTSEGWFCMPRPEGRRVVLVASKGKVDTRQTSGDRLHQFTCDCLPGGSTRTKHKPQTILDCVFVEHSSTYIITDCMCWGGYDLYTCAAEFRFYWLRTKLAECQQEACDEDEFKLEVAPYFDCDRQGLAKAYRAPLPYLRDGLLFYHKQGHYACGHTSLVCLFKDEECTRRFNADSSGDLIAALKVIGTHAATVDGVSFPIIGESLEEPLVEGELARFVVVASNDSVCVRAERRCSPKRAVADCASKIAFFLRRRAGGGLRFNDLWVRSAGPANESFMLSN</sequence>
<evidence type="ECO:0000256" key="10">
    <source>
        <dbReference type="SAM" id="MobiDB-lite"/>
    </source>
</evidence>
<dbReference type="Gene3D" id="3.30.470.30">
    <property type="entry name" value="DNA ligase/mRNA capping enzyme"/>
    <property type="match status" value="1"/>
</dbReference>
<reference evidence="13" key="2">
    <citation type="submission" date="2021-11" db="EMBL/GenBank/DDBJ databases">
        <authorList>
            <consortium name="Genoscope - CEA"/>
            <person name="William W."/>
        </authorList>
    </citation>
    <scope>NUCLEOTIDE SEQUENCE</scope>
</reference>
<feature type="region of interest" description="Disordered" evidence="10">
    <location>
        <begin position="1"/>
        <end position="51"/>
    </location>
</feature>
<proteinExistence type="inferred from homology"/>
<dbReference type="PANTHER" id="PTHR13403:SF6">
    <property type="entry name" value="SNURPORTIN-1"/>
    <property type="match status" value="1"/>
</dbReference>
<evidence type="ECO:0000256" key="1">
    <source>
        <dbReference type="ARBA" id="ARBA00003975"/>
    </source>
</evidence>